<sequence length="215" mass="24358">MAFFYGLKPGFSARLHAIGDEMEKRGRIDNQQRGVLYESMIRTRRFDDARQYLDKHPGLNVAPPPTVEARPSAKLALYSVEAGSRLKEIEAPLDGQPTLVVVSHPQCAFSRAAMEAAAKDPLVSQSLGRVLWITPQDGNLYLKEILAWNQAHPATQVFVTKFKSDWPMFDERATPSFYLLVDGVVKKHFSGWPRDDGNMRKLREISETLRQETSR</sequence>
<comment type="caution">
    <text evidence="1">The sequence shown here is derived from an EMBL/GenBank/DDBJ whole genome shotgun (WGS) entry which is preliminary data.</text>
</comment>
<evidence type="ECO:0000313" key="1">
    <source>
        <dbReference type="EMBL" id="RMH90955.1"/>
    </source>
</evidence>
<dbReference type="AlphaFoldDB" id="A0A3M2HRQ7"/>
<dbReference type="EMBL" id="RFLY01000012">
    <property type="protein sequence ID" value="RMH90955.1"/>
    <property type="molecule type" value="Genomic_DNA"/>
</dbReference>
<evidence type="ECO:0008006" key="3">
    <source>
        <dbReference type="Google" id="ProtNLM"/>
    </source>
</evidence>
<proteinExistence type="predicted"/>
<dbReference type="Proteomes" id="UP000275012">
    <property type="component" value="Unassembled WGS sequence"/>
</dbReference>
<reference evidence="1 2" key="1">
    <citation type="submission" date="2018-10" db="EMBL/GenBank/DDBJ databases">
        <title>Proposal of Lysobacter pythonis sp. nov. isolated from royal pythons (Python regius).</title>
        <authorList>
            <person name="Hans-Juergen B."/>
            <person name="Huptas C."/>
            <person name="Sandra B."/>
            <person name="Igor L."/>
            <person name="Joachim S."/>
            <person name="Siegfried S."/>
            <person name="Mareike W."/>
            <person name="Peter K."/>
        </authorList>
    </citation>
    <scope>NUCLEOTIDE SEQUENCE [LARGE SCALE GENOMIC DNA]</scope>
    <source>
        <strain evidence="1 2">4284/11</strain>
    </source>
</reference>
<protein>
    <recommendedName>
        <fullName evidence="3">Thioredoxin domain-containing protein</fullName>
    </recommendedName>
</protein>
<gene>
    <name evidence="1" type="ORF">EBB59_09270</name>
</gene>
<evidence type="ECO:0000313" key="2">
    <source>
        <dbReference type="Proteomes" id="UP000275012"/>
    </source>
</evidence>
<accession>A0A3M2HRQ7</accession>
<organism evidence="1 2">
    <name type="scientific">Solilutibacter pythonis</name>
    <dbReference type="NCBI Taxonomy" id="2483112"/>
    <lineage>
        <taxon>Bacteria</taxon>
        <taxon>Pseudomonadati</taxon>
        <taxon>Pseudomonadota</taxon>
        <taxon>Gammaproteobacteria</taxon>
        <taxon>Lysobacterales</taxon>
        <taxon>Lysobacteraceae</taxon>
        <taxon>Solilutibacter</taxon>
    </lineage>
</organism>
<name>A0A3M2HRQ7_9GAMM</name>
<keyword evidence="2" id="KW-1185">Reference proteome</keyword>